<gene>
    <name evidence="1" type="ORF">E0I26_12260</name>
</gene>
<comment type="caution">
    <text evidence="1">The sequence shown here is derived from an EMBL/GenBank/DDBJ whole genome shotgun (WGS) entry which is preliminary data.</text>
</comment>
<protein>
    <submittedName>
        <fullName evidence="1">Uncharacterized protein</fullName>
    </submittedName>
</protein>
<organism evidence="1 2">
    <name type="scientific">Flavobacterium rhamnosiphilum</name>
    <dbReference type="NCBI Taxonomy" id="2541724"/>
    <lineage>
        <taxon>Bacteria</taxon>
        <taxon>Pseudomonadati</taxon>
        <taxon>Bacteroidota</taxon>
        <taxon>Flavobacteriia</taxon>
        <taxon>Flavobacteriales</taxon>
        <taxon>Flavobacteriaceae</taxon>
        <taxon>Flavobacterium</taxon>
    </lineage>
</organism>
<proteinExistence type="predicted"/>
<evidence type="ECO:0000313" key="1">
    <source>
        <dbReference type="EMBL" id="TDE42939.1"/>
    </source>
</evidence>
<keyword evidence="2" id="KW-1185">Reference proteome</keyword>
<dbReference type="EMBL" id="SMLG01000009">
    <property type="protein sequence ID" value="TDE42939.1"/>
    <property type="molecule type" value="Genomic_DNA"/>
</dbReference>
<dbReference type="RefSeq" id="WP_131916756.1">
    <property type="nucleotide sequence ID" value="NZ_SMLG01000009.1"/>
</dbReference>
<dbReference type="OrthoDB" id="1082405at2"/>
<reference evidence="1 2" key="1">
    <citation type="submission" date="2019-03" db="EMBL/GenBank/DDBJ databases">
        <title>Novel species of Flavobacterium.</title>
        <authorList>
            <person name="Liu Q."/>
            <person name="Xin Y.-H."/>
        </authorList>
    </citation>
    <scope>NUCLEOTIDE SEQUENCE [LARGE SCALE GENOMIC DNA]</scope>
    <source>
        <strain evidence="1 2">LB3P52</strain>
    </source>
</reference>
<name>A0A4R5F5V2_9FLAO</name>
<dbReference type="Proteomes" id="UP000294814">
    <property type="component" value="Unassembled WGS sequence"/>
</dbReference>
<evidence type="ECO:0000313" key="2">
    <source>
        <dbReference type="Proteomes" id="UP000294814"/>
    </source>
</evidence>
<accession>A0A4R5F5V2</accession>
<dbReference type="AlphaFoldDB" id="A0A4R5F5V2"/>
<sequence>MSLGDLFPDNLKEQFAERNINIGNALLIKLIDIQVNYDKYIIIVGINNMEMAVAYVIINTEVNQNVAPTSYLQSLHLQIDRARHGFLAHDSYINCSDLKEFPKQEIIDFLITNPERVVGNIDVALLTDVYQTIKSATTILPILKKKYGFI</sequence>